<feature type="compositionally biased region" description="Basic and acidic residues" evidence="7">
    <location>
        <begin position="68"/>
        <end position="77"/>
    </location>
</feature>
<evidence type="ECO:0000256" key="4">
    <source>
        <dbReference type="ARBA" id="ARBA00023136"/>
    </source>
</evidence>
<dbReference type="PANTHER" id="PTHR15819">
    <property type="entry name" value="TRANSMEMBRANE PROTEIN FAM155"/>
    <property type="match status" value="1"/>
</dbReference>
<dbReference type="PANTHER" id="PTHR15819:SF8">
    <property type="entry name" value="NALCN CHANNEL AUXILIARY FACTOR 2"/>
    <property type="match status" value="1"/>
</dbReference>
<evidence type="ECO:0000313" key="8">
    <source>
        <dbReference type="Ensembl" id="ENSLACP00000011183.1"/>
    </source>
</evidence>
<dbReference type="HOGENOM" id="CLU_058453_0_0_1"/>
<dbReference type="eggNOG" id="ENOG502QQKW">
    <property type="taxonomic scope" value="Eukaryota"/>
</dbReference>
<keyword evidence="2" id="KW-0812">Transmembrane</keyword>
<dbReference type="EMBL" id="AFYH01080754">
    <property type="status" value="NOT_ANNOTATED_CDS"/>
    <property type="molecule type" value="Genomic_DNA"/>
</dbReference>
<dbReference type="EMBL" id="AFYH01080758">
    <property type="status" value="NOT_ANNOTATED_CDS"/>
    <property type="molecule type" value="Genomic_DNA"/>
</dbReference>
<keyword evidence="4" id="KW-0472">Membrane</keyword>
<organism evidence="8 9">
    <name type="scientific">Latimeria chalumnae</name>
    <name type="common">Coelacanth</name>
    <dbReference type="NCBI Taxonomy" id="7897"/>
    <lineage>
        <taxon>Eukaryota</taxon>
        <taxon>Metazoa</taxon>
        <taxon>Chordata</taxon>
        <taxon>Craniata</taxon>
        <taxon>Vertebrata</taxon>
        <taxon>Euteleostomi</taxon>
        <taxon>Coelacanthiformes</taxon>
        <taxon>Coelacanthidae</taxon>
        <taxon>Latimeria</taxon>
    </lineage>
</organism>
<comment type="subcellular location">
    <subcellularLocation>
        <location evidence="1">Membrane</location>
        <topology evidence="1">Multi-pass membrane protein</topology>
    </subcellularLocation>
</comment>
<dbReference type="InParanoid" id="H3ANG2"/>
<dbReference type="EMBL" id="AFYH01080761">
    <property type="status" value="NOT_ANNOTATED_CDS"/>
    <property type="molecule type" value="Genomic_DNA"/>
</dbReference>
<reference evidence="9" key="1">
    <citation type="submission" date="2011-08" db="EMBL/GenBank/DDBJ databases">
        <title>The draft genome of Latimeria chalumnae.</title>
        <authorList>
            <person name="Di Palma F."/>
            <person name="Alfoldi J."/>
            <person name="Johnson J."/>
            <person name="Berlin A."/>
            <person name="Gnerre S."/>
            <person name="Jaffe D."/>
            <person name="MacCallum I."/>
            <person name="Young S."/>
            <person name="Walker B.J."/>
            <person name="Lander E."/>
            <person name="Lindblad-Toh K."/>
        </authorList>
    </citation>
    <scope>NUCLEOTIDE SEQUENCE [LARGE SCALE GENOMIC DNA]</scope>
    <source>
        <strain evidence="9">Wild caught</strain>
    </source>
</reference>
<sequence>MIRGAWMSPREDSEAQLRICCCAPRQTDKPTTDSERAQRWRLSLASLLFFTVLLSDHLWLCAAAKDRGSPAGGEHHQRQPWQADKPYKNISSPSNFPTPASSSGMAAAAAGGGGDGGNQTKFAAPDLPCPDPHPTSFPDLESACTKLHSLPFRLAFRASPSKGDFLRAYFGNFSLSFCDSYSLLDLLLGMANPDSLDCSWDNLILDFGIGFGLGPGLAVGDHDQDGKACSSCIQAYQRLDQHAQEKYEELDSVFEKYFQSEDYSVRSCMGECKAIYKAWLCSEYFNVTQHQCHQRIPCKQYCVEVQTRCPFILPDNEDLVYGGLPSFICTGLLEKQLTNGEPECCDVRWSSCETPPSDSEQNTPTKSMESASPYHARTSPLLSSSSGPRLCNGRLRLCMLVLMLLHTVVSFSTAHSVGLETLSTIDESSTREE</sequence>
<evidence type="ECO:0000256" key="7">
    <source>
        <dbReference type="SAM" id="MobiDB-lite"/>
    </source>
</evidence>
<dbReference type="STRING" id="7897.ENSLACP00000011183"/>
<dbReference type="GeneTree" id="ENSGT00940000161362"/>
<reference evidence="8" key="3">
    <citation type="submission" date="2025-09" db="UniProtKB">
        <authorList>
            <consortium name="Ensembl"/>
        </authorList>
    </citation>
    <scope>IDENTIFICATION</scope>
</reference>
<dbReference type="GO" id="GO:0098703">
    <property type="term" value="P:calcium ion import across plasma membrane"/>
    <property type="evidence" value="ECO:0007669"/>
    <property type="project" value="TreeGrafter"/>
</dbReference>
<evidence type="ECO:0000256" key="1">
    <source>
        <dbReference type="ARBA" id="ARBA00004141"/>
    </source>
</evidence>
<comment type="similarity">
    <text evidence="6">Belongs to the NALF family.</text>
</comment>
<feature type="region of interest" description="Disordered" evidence="7">
    <location>
        <begin position="352"/>
        <end position="385"/>
    </location>
</feature>
<evidence type="ECO:0000256" key="3">
    <source>
        <dbReference type="ARBA" id="ARBA00022989"/>
    </source>
</evidence>
<keyword evidence="5" id="KW-0325">Glycoprotein</keyword>
<dbReference type="OMA" id="QWVSCEA"/>
<feature type="region of interest" description="Disordered" evidence="7">
    <location>
        <begin position="68"/>
        <end position="123"/>
    </location>
</feature>
<dbReference type="GO" id="GO:0005886">
    <property type="term" value="C:plasma membrane"/>
    <property type="evidence" value="ECO:0007669"/>
    <property type="project" value="TreeGrafter"/>
</dbReference>
<feature type="compositionally biased region" description="Polar residues" evidence="7">
    <location>
        <begin position="352"/>
        <end position="370"/>
    </location>
</feature>
<feature type="compositionally biased region" description="Polar residues" evidence="7">
    <location>
        <begin position="89"/>
        <end position="99"/>
    </location>
</feature>
<dbReference type="AlphaFoldDB" id="H3ANG2"/>
<protein>
    <submittedName>
        <fullName evidence="8">NALCN channel auxiliary factor 2</fullName>
    </submittedName>
</protein>
<dbReference type="InterPro" id="IPR055288">
    <property type="entry name" value="NALCN_aux_factor_1/2"/>
</dbReference>
<dbReference type="EMBL" id="AFYH01080760">
    <property type="status" value="NOT_ANNOTATED_CDS"/>
    <property type="molecule type" value="Genomic_DNA"/>
</dbReference>
<dbReference type="EMBL" id="AFYH01080763">
    <property type="status" value="NOT_ANNOTATED_CDS"/>
    <property type="molecule type" value="Genomic_DNA"/>
</dbReference>
<dbReference type="Ensembl" id="ENSLACT00000011267.1">
    <property type="protein sequence ID" value="ENSLACP00000011183.1"/>
    <property type="gene ID" value="ENSLACG00000009840.1"/>
</dbReference>
<accession>H3ANG2</accession>
<dbReference type="EMBL" id="AFYH01080755">
    <property type="status" value="NOT_ANNOTATED_CDS"/>
    <property type="molecule type" value="Genomic_DNA"/>
</dbReference>
<dbReference type="EMBL" id="AFYH01080757">
    <property type="status" value="NOT_ANNOTATED_CDS"/>
    <property type="molecule type" value="Genomic_DNA"/>
</dbReference>
<dbReference type="Proteomes" id="UP000008672">
    <property type="component" value="Unassembled WGS sequence"/>
</dbReference>
<evidence type="ECO:0000256" key="6">
    <source>
        <dbReference type="ARBA" id="ARBA00029445"/>
    </source>
</evidence>
<evidence type="ECO:0000313" key="9">
    <source>
        <dbReference type="Proteomes" id="UP000008672"/>
    </source>
</evidence>
<dbReference type="EMBL" id="AFYH01080756">
    <property type="status" value="NOT_ANNOTATED_CDS"/>
    <property type="molecule type" value="Genomic_DNA"/>
</dbReference>
<dbReference type="GO" id="GO:0015275">
    <property type="term" value="F:stretch-activated, monoatomic cation-selective, calcium channel activity"/>
    <property type="evidence" value="ECO:0007669"/>
    <property type="project" value="TreeGrafter"/>
</dbReference>
<feature type="compositionally biased region" description="Low complexity" evidence="7">
    <location>
        <begin position="100"/>
        <end position="109"/>
    </location>
</feature>
<dbReference type="EMBL" id="AFYH01080759">
    <property type="status" value="NOT_ANNOTATED_CDS"/>
    <property type="molecule type" value="Genomic_DNA"/>
</dbReference>
<dbReference type="FunCoup" id="H3ANG2">
    <property type="interactions" value="381"/>
</dbReference>
<proteinExistence type="inferred from homology"/>
<name>H3ANG2_LATCH</name>
<gene>
    <name evidence="8" type="primary">NALF2</name>
</gene>
<keyword evidence="9" id="KW-1185">Reference proteome</keyword>
<evidence type="ECO:0000256" key="2">
    <source>
        <dbReference type="ARBA" id="ARBA00022692"/>
    </source>
</evidence>
<dbReference type="EMBL" id="AFYH01080762">
    <property type="status" value="NOT_ANNOTATED_CDS"/>
    <property type="molecule type" value="Genomic_DNA"/>
</dbReference>
<keyword evidence="3" id="KW-1133">Transmembrane helix</keyword>
<reference evidence="8" key="2">
    <citation type="submission" date="2025-08" db="UniProtKB">
        <authorList>
            <consortium name="Ensembl"/>
        </authorList>
    </citation>
    <scope>IDENTIFICATION</scope>
</reference>
<evidence type="ECO:0000256" key="5">
    <source>
        <dbReference type="ARBA" id="ARBA00023180"/>
    </source>
</evidence>